<feature type="compositionally biased region" description="Pro residues" evidence="1">
    <location>
        <begin position="356"/>
        <end position="413"/>
    </location>
</feature>
<proteinExistence type="predicted"/>
<accession>A0A6A6NVA3</accession>
<dbReference type="AlphaFoldDB" id="A0A6A6NVA3"/>
<evidence type="ECO:0000313" key="3">
    <source>
        <dbReference type="EMBL" id="KAF2455193.1"/>
    </source>
</evidence>
<gene>
    <name evidence="3" type="ORF">BDY21DRAFT_387251</name>
</gene>
<keyword evidence="4" id="KW-1185">Reference proteome</keyword>
<feature type="compositionally biased region" description="Basic and acidic residues" evidence="1">
    <location>
        <begin position="174"/>
        <end position="191"/>
    </location>
</feature>
<evidence type="ECO:0000313" key="4">
    <source>
        <dbReference type="Proteomes" id="UP000799766"/>
    </source>
</evidence>
<dbReference type="Proteomes" id="UP000799766">
    <property type="component" value="Unassembled WGS sequence"/>
</dbReference>
<feature type="compositionally biased region" description="Basic and acidic residues" evidence="1">
    <location>
        <begin position="217"/>
        <end position="250"/>
    </location>
</feature>
<feature type="compositionally biased region" description="Pro residues" evidence="1">
    <location>
        <begin position="149"/>
        <end position="160"/>
    </location>
</feature>
<feature type="region of interest" description="Disordered" evidence="1">
    <location>
        <begin position="1"/>
        <end position="298"/>
    </location>
</feature>
<feature type="compositionally biased region" description="Basic and acidic residues" evidence="1">
    <location>
        <begin position="65"/>
        <end position="96"/>
    </location>
</feature>
<feature type="domain" description="DUF8035" evidence="2">
    <location>
        <begin position="291"/>
        <end position="344"/>
    </location>
</feature>
<dbReference type="PANTHER" id="PTHR45691">
    <property type="entry name" value="PROTEIN DIAPHANOUS"/>
    <property type="match status" value="1"/>
</dbReference>
<feature type="region of interest" description="Disordered" evidence="1">
    <location>
        <begin position="348"/>
        <end position="438"/>
    </location>
</feature>
<dbReference type="OrthoDB" id="2192830at2759"/>
<dbReference type="PANTHER" id="PTHR45691:SF6">
    <property type="entry name" value="PROTEIN DIAPHANOUS"/>
    <property type="match status" value="1"/>
</dbReference>
<feature type="compositionally biased region" description="Basic residues" evidence="1">
    <location>
        <begin position="251"/>
        <end position="265"/>
    </location>
</feature>
<dbReference type="Pfam" id="PF26118">
    <property type="entry name" value="DUF8035"/>
    <property type="match status" value="1"/>
</dbReference>
<evidence type="ECO:0000259" key="2">
    <source>
        <dbReference type="Pfam" id="PF26118"/>
    </source>
</evidence>
<dbReference type="InterPro" id="IPR058348">
    <property type="entry name" value="DUF8035"/>
</dbReference>
<dbReference type="EMBL" id="MU001688">
    <property type="protein sequence ID" value="KAF2455193.1"/>
    <property type="molecule type" value="Genomic_DNA"/>
</dbReference>
<dbReference type="PRINTS" id="PR01217">
    <property type="entry name" value="PRICHEXTENSN"/>
</dbReference>
<name>A0A6A6NVA3_9PEZI</name>
<evidence type="ECO:0000256" key="1">
    <source>
        <dbReference type="SAM" id="MobiDB-lite"/>
    </source>
</evidence>
<feature type="compositionally biased region" description="Basic and acidic residues" evidence="1">
    <location>
        <begin position="32"/>
        <end position="56"/>
    </location>
</feature>
<organism evidence="3 4">
    <name type="scientific">Lineolata rhizophorae</name>
    <dbReference type="NCBI Taxonomy" id="578093"/>
    <lineage>
        <taxon>Eukaryota</taxon>
        <taxon>Fungi</taxon>
        <taxon>Dikarya</taxon>
        <taxon>Ascomycota</taxon>
        <taxon>Pezizomycotina</taxon>
        <taxon>Dothideomycetes</taxon>
        <taxon>Dothideomycetes incertae sedis</taxon>
        <taxon>Lineolatales</taxon>
        <taxon>Lineolataceae</taxon>
        <taxon>Lineolata</taxon>
    </lineage>
</organism>
<dbReference type="GO" id="GO:0030041">
    <property type="term" value="P:actin filament polymerization"/>
    <property type="evidence" value="ECO:0007669"/>
    <property type="project" value="TreeGrafter"/>
</dbReference>
<feature type="compositionally biased region" description="Basic residues" evidence="1">
    <location>
        <begin position="288"/>
        <end position="298"/>
    </location>
</feature>
<reference evidence="3" key="1">
    <citation type="journal article" date="2020" name="Stud. Mycol.">
        <title>101 Dothideomycetes genomes: a test case for predicting lifestyles and emergence of pathogens.</title>
        <authorList>
            <person name="Haridas S."/>
            <person name="Albert R."/>
            <person name="Binder M."/>
            <person name="Bloem J."/>
            <person name="Labutti K."/>
            <person name="Salamov A."/>
            <person name="Andreopoulos B."/>
            <person name="Baker S."/>
            <person name="Barry K."/>
            <person name="Bills G."/>
            <person name="Bluhm B."/>
            <person name="Cannon C."/>
            <person name="Castanera R."/>
            <person name="Culley D."/>
            <person name="Daum C."/>
            <person name="Ezra D."/>
            <person name="Gonzalez J."/>
            <person name="Henrissat B."/>
            <person name="Kuo A."/>
            <person name="Liang C."/>
            <person name="Lipzen A."/>
            <person name="Lutzoni F."/>
            <person name="Magnuson J."/>
            <person name="Mondo S."/>
            <person name="Nolan M."/>
            <person name="Ohm R."/>
            <person name="Pangilinan J."/>
            <person name="Park H.-J."/>
            <person name="Ramirez L."/>
            <person name="Alfaro M."/>
            <person name="Sun H."/>
            <person name="Tritt A."/>
            <person name="Yoshinaga Y."/>
            <person name="Zwiers L.-H."/>
            <person name="Turgeon B."/>
            <person name="Goodwin S."/>
            <person name="Spatafora J."/>
            <person name="Crous P."/>
            <person name="Grigoriev I."/>
        </authorList>
    </citation>
    <scope>NUCLEOTIDE SEQUENCE</scope>
    <source>
        <strain evidence="3">ATCC 16933</strain>
    </source>
</reference>
<dbReference type="GO" id="GO:0005884">
    <property type="term" value="C:actin filament"/>
    <property type="evidence" value="ECO:0007669"/>
    <property type="project" value="TreeGrafter"/>
</dbReference>
<protein>
    <recommendedName>
        <fullName evidence="2">DUF8035 domain-containing protein</fullName>
    </recommendedName>
</protein>
<feature type="compositionally biased region" description="Low complexity" evidence="1">
    <location>
        <begin position="414"/>
        <end position="424"/>
    </location>
</feature>
<sequence length="532" mass="61555">MDYRASTGNLAFYDDAPPPRRGPPGGGGGGPERWDREKFESFTRREPDGDRFRYAHADAYGPRGSRHELLLDDRDVERGPRGGVFVDRDRYYELERSGGGPRPTAPPPPPRRSRPDFLDEPLPEEVARTAVAPYRRRSVVDREYDYAAPAPPRPAPPRAPARPQFLRRTSSLDTFDRRPAPRYEDRRDDAWRPPAEVPIPLPIRRRQASPPRRSRAGTRDRFYEDDYESVRYADDRSPEVREEDYRDVHIRREKSRHRSKRRGARSVKSERSSSTSSFEEVEPVRRAPASKKGRTKMPKRLVHVKAVVELGYPFEEDEDFIIVLRALHKEQIDEVISISEKYRSTSTYRYEEPRPVDPAPPPMPPPSMPPPPMEQPPPMAMPPPPPPPPPPESYHPHYPMAPGPAPPPPPPPATSTTSVSTVRSPSPPREFYEERVEESNHIGGPLTVVQHPDHHHHAHHLHSMPRTEREIRNEIRELEQERRLLRLEREPRETEIEFVERRGRSRSRSRDREVVRVERDRKGRMALVRSAH</sequence>
<feature type="compositionally biased region" description="Basic residues" evidence="1">
    <location>
        <begin position="203"/>
        <end position="216"/>
    </location>
</feature>
<dbReference type="InterPro" id="IPR051412">
    <property type="entry name" value="Formin_Homology_Diaphanous_sf"/>
</dbReference>